<dbReference type="GeneID" id="104762114"/>
<reference evidence="2" key="2">
    <citation type="submission" date="2025-08" db="UniProtKB">
        <authorList>
            <consortium name="RefSeq"/>
        </authorList>
    </citation>
    <scope>IDENTIFICATION</scope>
    <source>
        <tissue evidence="2">Leaf</tissue>
    </source>
</reference>
<name>A0ABM1RIH9_CAMSA</name>
<reference evidence="1" key="1">
    <citation type="journal article" date="2014" name="Nat. Commun.">
        <title>The emerging biofuel crop Camelina sativa retains a highly undifferentiated hexaploid genome structure.</title>
        <authorList>
            <person name="Kagale S."/>
            <person name="Koh C."/>
            <person name="Nixon J."/>
            <person name="Bollina V."/>
            <person name="Clarke W.E."/>
            <person name="Tuteja R."/>
            <person name="Spillane C."/>
            <person name="Robinson S.J."/>
            <person name="Links M.G."/>
            <person name="Clarke C."/>
            <person name="Higgins E.E."/>
            <person name="Huebert T."/>
            <person name="Sharpe A.G."/>
            <person name="Parkin I.A."/>
        </authorList>
    </citation>
    <scope>NUCLEOTIDE SEQUENCE [LARGE SCALE GENOMIC DNA]</scope>
    <source>
        <strain evidence="1">cv. DH55</strain>
    </source>
</reference>
<dbReference type="RefSeq" id="XP_019098817.1">
    <property type="nucleotide sequence ID" value="XM_019243272.1"/>
</dbReference>
<keyword evidence="1" id="KW-1185">Reference proteome</keyword>
<organism evidence="1 2">
    <name type="scientific">Camelina sativa</name>
    <name type="common">False flax</name>
    <name type="synonym">Myagrum sativum</name>
    <dbReference type="NCBI Taxonomy" id="90675"/>
    <lineage>
        <taxon>Eukaryota</taxon>
        <taxon>Viridiplantae</taxon>
        <taxon>Streptophyta</taxon>
        <taxon>Embryophyta</taxon>
        <taxon>Tracheophyta</taxon>
        <taxon>Spermatophyta</taxon>
        <taxon>Magnoliopsida</taxon>
        <taxon>eudicotyledons</taxon>
        <taxon>Gunneridae</taxon>
        <taxon>Pentapetalae</taxon>
        <taxon>rosids</taxon>
        <taxon>malvids</taxon>
        <taxon>Brassicales</taxon>
        <taxon>Brassicaceae</taxon>
        <taxon>Camelineae</taxon>
        <taxon>Camelina</taxon>
    </lineage>
</organism>
<sequence length="176" mass="20247">MERLHVLQKVKLCNFVGLLCSSLNNRRIIRFFGVGFMGLWQLLIQSVGDHRWWLCSFCFFSGWSSSFTKWLVPPILTERGKLQVKNHPWPNVDAHSGVLLNYYRLTQGKIIVKSNLFFVRSVLEVLVLQNLVSTWATITMSLMNAMTKLQSVEIYTMEGKSFSSVGLACSLLRLKR</sequence>
<protein>
    <submittedName>
        <fullName evidence="2">Uncharacterized protein LOC104762114</fullName>
    </submittedName>
</protein>
<evidence type="ECO:0000313" key="2">
    <source>
        <dbReference type="RefSeq" id="XP_019098817.1"/>
    </source>
</evidence>
<dbReference type="Proteomes" id="UP000694864">
    <property type="component" value="Chromosome 3"/>
</dbReference>
<evidence type="ECO:0000313" key="1">
    <source>
        <dbReference type="Proteomes" id="UP000694864"/>
    </source>
</evidence>
<gene>
    <name evidence="2" type="primary">LOC104762114</name>
</gene>
<proteinExistence type="predicted"/>
<accession>A0ABM1RIH9</accession>